<dbReference type="AlphaFoldDB" id="A0AAV7U987"/>
<comment type="caution">
    <text evidence="2">The sequence shown here is derived from an EMBL/GenBank/DDBJ whole genome shotgun (WGS) entry which is preliminary data.</text>
</comment>
<keyword evidence="3" id="KW-1185">Reference proteome</keyword>
<evidence type="ECO:0000256" key="1">
    <source>
        <dbReference type="SAM" id="MobiDB-lite"/>
    </source>
</evidence>
<proteinExistence type="predicted"/>
<sequence length="79" mass="8505">MGLARLDTMMVGGGAKEEEETQDGKGKQGKTEKERPGSSIEGSAVSPKARRESRSRRPDTRCCLLGSQGPIRNRMSVLG</sequence>
<name>A0AAV7U987_PLEWA</name>
<protein>
    <submittedName>
        <fullName evidence="2">Uncharacterized protein</fullName>
    </submittedName>
</protein>
<accession>A0AAV7U987</accession>
<dbReference type="Proteomes" id="UP001066276">
    <property type="component" value="Chromosome 3_1"/>
</dbReference>
<feature type="compositionally biased region" description="Basic and acidic residues" evidence="1">
    <location>
        <begin position="22"/>
        <end position="36"/>
    </location>
</feature>
<evidence type="ECO:0000313" key="2">
    <source>
        <dbReference type="EMBL" id="KAJ1185106.1"/>
    </source>
</evidence>
<evidence type="ECO:0000313" key="3">
    <source>
        <dbReference type="Proteomes" id="UP001066276"/>
    </source>
</evidence>
<reference evidence="2" key="1">
    <citation type="journal article" date="2022" name="bioRxiv">
        <title>Sequencing and chromosome-scale assembly of the giantPleurodeles waltlgenome.</title>
        <authorList>
            <person name="Brown T."/>
            <person name="Elewa A."/>
            <person name="Iarovenko S."/>
            <person name="Subramanian E."/>
            <person name="Araus A.J."/>
            <person name="Petzold A."/>
            <person name="Susuki M."/>
            <person name="Suzuki K.-i.T."/>
            <person name="Hayashi T."/>
            <person name="Toyoda A."/>
            <person name="Oliveira C."/>
            <person name="Osipova E."/>
            <person name="Leigh N.D."/>
            <person name="Simon A."/>
            <person name="Yun M.H."/>
        </authorList>
    </citation>
    <scope>NUCLEOTIDE SEQUENCE</scope>
    <source>
        <strain evidence="2">20211129_DDA</strain>
        <tissue evidence="2">Liver</tissue>
    </source>
</reference>
<feature type="region of interest" description="Disordered" evidence="1">
    <location>
        <begin position="1"/>
        <end position="79"/>
    </location>
</feature>
<feature type="compositionally biased region" description="Basic and acidic residues" evidence="1">
    <location>
        <begin position="49"/>
        <end position="60"/>
    </location>
</feature>
<dbReference type="EMBL" id="JANPWB010000005">
    <property type="protein sequence ID" value="KAJ1185106.1"/>
    <property type="molecule type" value="Genomic_DNA"/>
</dbReference>
<gene>
    <name evidence="2" type="ORF">NDU88_001901</name>
</gene>
<organism evidence="2 3">
    <name type="scientific">Pleurodeles waltl</name>
    <name type="common">Iberian ribbed newt</name>
    <dbReference type="NCBI Taxonomy" id="8319"/>
    <lineage>
        <taxon>Eukaryota</taxon>
        <taxon>Metazoa</taxon>
        <taxon>Chordata</taxon>
        <taxon>Craniata</taxon>
        <taxon>Vertebrata</taxon>
        <taxon>Euteleostomi</taxon>
        <taxon>Amphibia</taxon>
        <taxon>Batrachia</taxon>
        <taxon>Caudata</taxon>
        <taxon>Salamandroidea</taxon>
        <taxon>Salamandridae</taxon>
        <taxon>Pleurodelinae</taxon>
        <taxon>Pleurodeles</taxon>
    </lineage>
</organism>